<evidence type="ECO:0000313" key="7">
    <source>
        <dbReference type="Proteomes" id="UP000268652"/>
    </source>
</evidence>
<comment type="similarity">
    <text evidence="1">Belongs to the transglycosylase family. Rpf subfamily.</text>
</comment>
<feature type="compositionally biased region" description="Low complexity" evidence="3">
    <location>
        <begin position="179"/>
        <end position="211"/>
    </location>
</feature>
<reference evidence="7 8" key="1">
    <citation type="submission" date="2018-09" db="EMBL/GenBank/DDBJ databases">
        <title>Streptomyces sp. nov. DS1-2, an endophytic actinomycete isolated from roots of Dendrobium scabrilingue.</title>
        <authorList>
            <person name="Kuncharoen N."/>
            <person name="Kudo T."/>
            <person name="Ohkuma M."/>
            <person name="Yuki M."/>
            <person name="Tanasupawat S."/>
        </authorList>
    </citation>
    <scope>NUCLEOTIDE SEQUENCE [LARGE SCALE GENOMIC DNA]</scope>
    <source>
        <strain evidence="5 8">AZ1-7</strain>
        <strain evidence="6 7">DS1-2</strain>
    </source>
</reference>
<evidence type="ECO:0000259" key="4">
    <source>
        <dbReference type="PROSITE" id="PS51782"/>
    </source>
</evidence>
<dbReference type="Gene3D" id="3.10.350.10">
    <property type="entry name" value="LysM domain"/>
    <property type="match status" value="1"/>
</dbReference>
<feature type="region of interest" description="Disordered" evidence="3">
    <location>
        <begin position="128"/>
        <end position="282"/>
    </location>
</feature>
<evidence type="ECO:0000256" key="2">
    <source>
        <dbReference type="ARBA" id="ARBA00022801"/>
    </source>
</evidence>
<dbReference type="PROSITE" id="PS51782">
    <property type="entry name" value="LYSM"/>
    <property type="match status" value="1"/>
</dbReference>
<dbReference type="CDD" id="cd13925">
    <property type="entry name" value="RPF"/>
    <property type="match status" value="1"/>
</dbReference>
<evidence type="ECO:0000313" key="6">
    <source>
        <dbReference type="EMBL" id="RKN21847.1"/>
    </source>
</evidence>
<name>A0A3A9W7B1_9ACTN</name>
<dbReference type="InterPro" id="IPR052196">
    <property type="entry name" value="Bact_Kbp"/>
</dbReference>
<feature type="domain" description="LysM" evidence="4">
    <location>
        <begin position="279"/>
        <end position="328"/>
    </location>
</feature>
<dbReference type="Pfam" id="PF06737">
    <property type="entry name" value="Transglycosylas"/>
    <property type="match status" value="1"/>
</dbReference>
<proteinExistence type="inferred from homology"/>
<protein>
    <submittedName>
        <fullName evidence="5">LysM peptidoglycan-binding domain-containing protein</fullName>
    </submittedName>
</protein>
<keyword evidence="2" id="KW-0378">Hydrolase</keyword>
<feature type="compositionally biased region" description="Acidic residues" evidence="3">
    <location>
        <begin position="212"/>
        <end position="224"/>
    </location>
</feature>
<evidence type="ECO:0000313" key="5">
    <source>
        <dbReference type="EMBL" id="RKN08689.1"/>
    </source>
</evidence>
<dbReference type="InterPro" id="IPR010618">
    <property type="entry name" value="RPF"/>
</dbReference>
<dbReference type="PANTHER" id="PTHR34700:SF4">
    <property type="entry name" value="PHAGE-LIKE ELEMENT PBSX PROTEIN XKDP"/>
    <property type="match status" value="1"/>
</dbReference>
<dbReference type="Pfam" id="PF01476">
    <property type="entry name" value="LysM"/>
    <property type="match status" value="1"/>
</dbReference>
<evidence type="ECO:0000313" key="8">
    <source>
        <dbReference type="Proteomes" id="UP000275024"/>
    </source>
</evidence>
<dbReference type="Proteomes" id="UP000268652">
    <property type="component" value="Unassembled WGS sequence"/>
</dbReference>
<dbReference type="CDD" id="cd00118">
    <property type="entry name" value="LysM"/>
    <property type="match status" value="1"/>
</dbReference>
<dbReference type="Gene3D" id="1.10.530.10">
    <property type="match status" value="1"/>
</dbReference>
<accession>A0A3A9W7B1</accession>
<dbReference type="AlphaFoldDB" id="A0A3A9W7B1"/>
<dbReference type="RefSeq" id="WP_120697768.1">
    <property type="nucleotide sequence ID" value="NZ_RBDX01000010.1"/>
</dbReference>
<evidence type="ECO:0000256" key="3">
    <source>
        <dbReference type="SAM" id="MobiDB-lite"/>
    </source>
</evidence>
<dbReference type="SUPFAM" id="SSF54106">
    <property type="entry name" value="LysM domain"/>
    <property type="match status" value="1"/>
</dbReference>
<dbReference type="InterPro" id="IPR018392">
    <property type="entry name" value="LysM"/>
</dbReference>
<feature type="compositionally biased region" description="Basic and acidic residues" evidence="3">
    <location>
        <begin position="257"/>
        <end position="282"/>
    </location>
</feature>
<dbReference type="GO" id="GO:0016787">
    <property type="term" value="F:hydrolase activity"/>
    <property type="evidence" value="ECO:0007669"/>
    <property type="project" value="UniProtKB-KW"/>
</dbReference>
<dbReference type="PANTHER" id="PTHR34700">
    <property type="entry name" value="POTASSIUM BINDING PROTEIN KBP"/>
    <property type="match status" value="1"/>
</dbReference>
<sequence>MRSGTGRHRRPRQAPAFLVAAGVTGAGIALPLLSGGPAQAVSDDTWDRAAECESGGVWSANSGNGYFGGLQLTIAMWEEYGGLEFAGRPDLASRAQQITVAERMLLAQGKEAFPSCGVLSGLWPEFREERDDPDRAEEAEEAQAEEEIGGPEESAAPERTPGADEERASPEGDADDGSESGSADDGAAEAEVGAGEEPSTSSPSPRTPSGEATEDGADATDDPEPGGATGGSADGRAEREGDDGGTDGTDRTGSGRHRGDPDPAEAGRADEEGSGRHAERYEVRRGDTLSAIAVEYGVPGGWPTLHAKNETVIGDDPDYILPGQRLDLTVTGR</sequence>
<gene>
    <name evidence="6" type="ORF">D7318_15920</name>
    <name evidence="5" type="ORF">D7319_14965</name>
</gene>
<organism evidence="5 8">
    <name type="scientific">Streptomyces radicis</name>
    <dbReference type="NCBI Taxonomy" id="1750517"/>
    <lineage>
        <taxon>Bacteria</taxon>
        <taxon>Bacillati</taxon>
        <taxon>Actinomycetota</taxon>
        <taxon>Actinomycetes</taxon>
        <taxon>Kitasatosporales</taxon>
        <taxon>Streptomycetaceae</taxon>
        <taxon>Streptomyces</taxon>
    </lineage>
</organism>
<dbReference type="OrthoDB" id="1404170at2"/>
<feature type="compositionally biased region" description="Basic and acidic residues" evidence="3">
    <location>
        <begin position="161"/>
        <end position="170"/>
    </location>
</feature>
<evidence type="ECO:0000256" key="1">
    <source>
        <dbReference type="ARBA" id="ARBA00010830"/>
    </source>
</evidence>
<dbReference type="InterPro" id="IPR023346">
    <property type="entry name" value="Lysozyme-like_dom_sf"/>
</dbReference>
<feature type="compositionally biased region" description="Acidic residues" evidence="3">
    <location>
        <begin position="134"/>
        <end position="150"/>
    </location>
</feature>
<dbReference type="SMART" id="SM00257">
    <property type="entry name" value="LysM"/>
    <property type="match status" value="1"/>
</dbReference>
<keyword evidence="7" id="KW-1185">Reference proteome</keyword>
<dbReference type="Proteomes" id="UP000275024">
    <property type="component" value="Unassembled WGS sequence"/>
</dbReference>
<dbReference type="InterPro" id="IPR036779">
    <property type="entry name" value="LysM_dom_sf"/>
</dbReference>
<dbReference type="EMBL" id="RBDY01000010">
    <property type="protein sequence ID" value="RKN21847.1"/>
    <property type="molecule type" value="Genomic_DNA"/>
</dbReference>
<dbReference type="SUPFAM" id="SSF53955">
    <property type="entry name" value="Lysozyme-like"/>
    <property type="match status" value="1"/>
</dbReference>
<dbReference type="EMBL" id="RBDX01000010">
    <property type="protein sequence ID" value="RKN08689.1"/>
    <property type="molecule type" value="Genomic_DNA"/>
</dbReference>
<comment type="caution">
    <text evidence="5">The sequence shown here is derived from an EMBL/GenBank/DDBJ whole genome shotgun (WGS) entry which is preliminary data.</text>
</comment>